<dbReference type="RefSeq" id="WP_276236446.1">
    <property type="nucleotide sequence ID" value="NZ_CP119989.1"/>
</dbReference>
<accession>A0ABD5WR83</accession>
<dbReference type="AlphaFoldDB" id="A0ABD5WR83"/>
<comment type="caution">
    <text evidence="1">The sequence shown here is derived from an EMBL/GenBank/DDBJ whole genome shotgun (WGS) entry which is preliminary data.</text>
</comment>
<dbReference type="Proteomes" id="UP001596388">
    <property type="component" value="Unassembled WGS sequence"/>
</dbReference>
<reference evidence="1 2" key="1">
    <citation type="journal article" date="2019" name="Int. J. Syst. Evol. Microbiol.">
        <title>The Global Catalogue of Microorganisms (GCM) 10K type strain sequencing project: providing services to taxonomists for standard genome sequencing and annotation.</title>
        <authorList>
            <consortium name="The Broad Institute Genomics Platform"/>
            <consortium name="The Broad Institute Genome Sequencing Center for Infectious Disease"/>
            <person name="Wu L."/>
            <person name="Ma J."/>
        </authorList>
    </citation>
    <scope>NUCLEOTIDE SEQUENCE [LARGE SCALE GENOMIC DNA]</scope>
    <source>
        <strain evidence="1 2">DT55</strain>
    </source>
</reference>
<organism evidence="1 2">
    <name type="scientific">Halobaculum marinum</name>
    <dbReference type="NCBI Taxonomy" id="3031996"/>
    <lineage>
        <taxon>Archaea</taxon>
        <taxon>Methanobacteriati</taxon>
        <taxon>Methanobacteriota</taxon>
        <taxon>Stenosarchaea group</taxon>
        <taxon>Halobacteria</taxon>
        <taxon>Halobacteriales</taxon>
        <taxon>Haloferacaceae</taxon>
        <taxon>Halobaculum</taxon>
    </lineage>
</organism>
<dbReference type="EMBL" id="JBHTAG010000002">
    <property type="protein sequence ID" value="MFC7096069.1"/>
    <property type="molecule type" value="Genomic_DNA"/>
</dbReference>
<protein>
    <recommendedName>
        <fullName evidence="3">Halobacterial output domain-containing protein</fullName>
    </recommendedName>
</protein>
<dbReference type="GeneID" id="79270047"/>
<proteinExistence type="predicted"/>
<evidence type="ECO:0000313" key="1">
    <source>
        <dbReference type="EMBL" id="MFC7096069.1"/>
    </source>
</evidence>
<sequence length="265" mass="30217">MEWEEVHGGDKAKLTKAYATYLNNLAKETESDDSPSKNFTIDLADEHTITIETDEGTAVRLGPVPYRPQDESTKVEIYIQFAMTIGKRTKDGSENYLISKSSTEMVYLKLIETDGEEARERVQGLHFDFDLNGDQANGDDGEQDANHPIFHAQYNPNCVDTSALKHWDPAEHERSYPAFPRIPCPPFDVVSVGYMILNDHLPDTIIESRGWPSEEIIQEHIPRFPEESFEHGFGGQKMVSESWYVHHCIRDDGTPILDENRHRPI</sequence>
<name>A0ABD5WR83_9EURY</name>
<evidence type="ECO:0008006" key="3">
    <source>
        <dbReference type="Google" id="ProtNLM"/>
    </source>
</evidence>
<gene>
    <name evidence="1" type="ORF">ACFQKD_02030</name>
</gene>
<keyword evidence="2" id="KW-1185">Reference proteome</keyword>
<evidence type="ECO:0000313" key="2">
    <source>
        <dbReference type="Proteomes" id="UP001596388"/>
    </source>
</evidence>